<name>A0A078AVA4_STYLE</name>
<dbReference type="AlphaFoldDB" id="A0A078AVA4"/>
<gene>
    <name evidence="2" type="primary">Contig15380.g16393</name>
    <name evidence="2" type="ORF">STYLEM_15042</name>
</gene>
<feature type="region of interest" description="Disordered" evidence="1">
    <location>
        <begin position="338"/>
        <end position="361"/>
    </location>
</feature>
<keyword evidence="3" id="KW-1185">Reference proteome</keyword>
<dbReference type="Proteomes" id="UP000039865">
    <property type="component" value="Unassembled WGS sequence"/>
</dbReference>
<sequence>MKAEMNKKSKEVIGGANKQITREEQNEKVSIIIQDQNEQENNLQQQEPLTQEMNENECTDIPLQQQLQTILDISEEIEEAFFKDVPPQDPQFLIVEAQNMIKNTSIKENPSFKSQFLNNLQVQGGVIKHQVSQVVTKETTNSESSMQIQESQINSARNITKASQPNVLNRKQSKSRNHFLTRTQSQREILLSKTSSNFQSPLSSHNIKVDEAKNLKFQRTTSKLDKSSQKEKMSKTHNNSKFLIHNINHQNFMIIAPQYHIKQNQDSKTKLQNFKDYSPEKKTYGQDPYQSQELNQILKKYFNLNLNTQQQIQSRLPKGIIFNRNRPLIKKIVKNNQQQQLNSTQDQEQESLSSPDLIDKSKERLLKDMQTTKKSSIRRKFQNSIFKRSQSQNQIIESESKKLESPKIIKDEEQQMLLHKNLTQKFLDSQKLKYLQKRIQSSNMTRNVSNQSGIPSSENETENLSSQNLQLNSSQQLRLSNNSDKNIKPTSNNQSDTTQYYMEGNNMKSVDRL</sequence>
<feature type="compositionally biased region" description="Basic and acidic residues" evidence="1">
    <location>
        <begin position="1"/>
        <end position="11"/>
    </location>
</feature>
<proteinExistence type="predicted"/>
<feature type="compositionally biased region" description="Polar residues" evidence="1">
    <location>
        <begin position="443"/>
        <end position="458"/>
    </location>
</feature>
<evidence type="ECO:0000313" key="2">
    <source>
        <dbReference type="EMBL" id="CDW85951.1"/>
    </source>
</evidence>
<feature type="compositionally biased region" description="Polar residues" evidence="1">
    <location>
        <begin position="488"/>
        <end position="500"/>
    </location>
</feature>
<feature type="region of interest" description="Disordered" evidence="1">
    <location>
        <begin position="1"/>
        <end position="25"/>
    </location>
</feature>
<feature type="compositionally biased region" description="Low complexity" evidence="1">
    <location>
        <begin position="463"/>
        <end position="483"/>
    </location>
</feature>
<evidence type="ECO:0000313" key="3">
    <source>
        <dbReference type="Proteomes" id="UP000039865"/>
    </source>
</evidence>
<dbReference type="InParanoid" id="A0A078AVA4"/>
<evidence type="ECO:0000256" key="1">
    <source>
        <dbReference type="SAM" id="MobiDB-lite"/>
    </source>
</evidence>
<organism evidence="2 3">
    <name type="scientific">Stylonychia lemnae</name>
    <name type="common">Ciliate</name>
    <dbReference type="NCBI Taxonomy" id="5949"/>
    <lineage>
        <taxon>Eukaryota</taxon>
        <taxon>Sar</taxon>
        <taxon>Alveolata</taxon>
        <taxon>Ciliophora</taxon>
        <taxon>Intramacronucleata</taxon>
        <taxon>Spirotrichea</taxon>
        <taxon>Stichotrichia</taxon>
        <taxon>Sporadotrichida</taxon>
        <taxon>Oxytrichidae</taxon>
        <taxon>Stylonychinae</taxon>
        <taxon>Stylonychia</taxon>
    </lineage>
</organism>
<feature type="region of interest" description="Disordered" evidence="1">
    <location>
        <begin position="443"/>
        <end position="513"/>
    </location>
</feature>
<accession>A0A078AVA4</accession>
<dbReference type="EMBL" id="CCKQ01014201">
    <property type="protein sequence ID" value="CDW85951.1"/>
    <property type="molecule type" value="Genomic_DNA"/>
</dbReference>
<protein>
    <submittedName>
        <fullName evidence="2">Uncharacterized protein</fullName>
    </submittedName>
</protein>
<reference evidence="2 3" key="1">
    <citation type="submission" date="2014-06" db="EMBL/GenBank/DDBJ databases">
        <authorList>
            <person name="Swart Estienne"/>
        </authorList>
    </citation>
    <scope>NUCLEOTIDE SEQUENCE [LARGE SCALE GENOMIC DNA]</scope>
    <source>
        <strain evidence="2 3">130c</strain>
    </source>
</reference>